<dbReference type="AlphaFoldDB" id="A0A399F0P3"/>
<evidence type="ECO:0008006" key="3">
    <source>
        <dbReference type="Google" id="ProtNLM"/>
    </source>
</evidence>
<dbReference type="RefSeq" id="WP_119313976.1">
    <property type="nucleotide sequence ID" value="NZ_QXDL01000020.1"/>
</dbReference>
<proteinExistence type="predicted"/>
<evidence type="ECO:0000313" key="1">
    <source>
        <dbReference type="EMBL" id="RIH89375.1"/>
    </source>
</evidence>
<dbReference type="CDD" id="cd04301">
    <property type="entry name" value="NAT_SF"/>
    <property type="match status" value="1"/>
</dbReference>
<sequence length="221" mass="24578">MTPPSPILTSPDGRFAVVQSEPWMAPHLEAIQAASFPDLAPHERMLAEHYRSQIAIFPEGQHAVLEVATGRVVACSTDLRAKVDFAHFAHKYLEAVGGNYLTTHDPMGDWLYGADIGVHPEFRGHGLSTLLYTARHRLIRRLGLKGHVAGAMPKGYGAHREQMPVEQYVQRVVRGELSDPVLSVQLRRGYAVWGIIPDYLEDASCANYGVFIVWRNPEVDS</sequence>
<dbReference type="Gene3D" id="3.40.630.30">
    <property type="match status" value="1"/>
</dbReference>
<dbReference type="SUPFAM" id="SSF55729">
    <property type="entry name" value="Acyl-CoA N-acyltransferases (Nat)"/>
    <property type="match status" value="1"/>
</dbReference>
<gene>
    <name evidence="1" type="ORF">Mterra_00768</name>
</gene>
<organism evidence="1 2">
    <name type="scientific">Calidithermus terrae</name>
    <dbReference type="NCBI Taxonomy" id="1408545"/>
    <lineage>
        <taxon>Bacteria</taxon>
        <taxon>Thermotogati</taxon>
        <taxon>Deinococcota</taxon>
        <taxon>Deinococci</taxon>
        <taxon>Thermales</taxon>
        <taxon>Thermaceae</taxon>
        <taxon>Calidithermus</taxon>
    </lineage>
</organism>
<keyword evidence="2" id="KW-1185">Reference proteome</keyword>
<dbReference type="InterPro" id="IPR016181">
    <property type="entry name" value="Acyl_CoA_acyltransferase"/>
</dbReference>
<protein>
    <recommendedName>
        <fullName evidence="3">N-acetyltransferase domain-containing protein</fullName>
    </recommendedName>
</protein>
<reference evidence="1 2" key="1">
    <citation type="submission" date="2018-08" db="EMBL/GenBank/DDBJ databases">
        <title>Meiothermus terrae DSM 26712 genome sequencing project.</title>
        <authorList>
            <person name="Da Costa M.S."/>
            <person name="Albuquerque L."/>
            <person name="Raposo P."/>
            <person name="Froufe H.J.C."/>
            <person name="Barroso C.S."/>
            <person name="Egas C."/>
        </authorList>
    </citation>
    <scope>NUCLEOTIDE SEQUENCE [LARGE SCALE GENOMIC DNA]</scope>
    <source>
        <strain evidence="1 2">DSM 26712</strain>
    </source>
</reference>
<evidence type="ECO:0000313" key="2">
    <source>
        <dbReference type="Proteomes" id="UP000265715"/>
    </source>
</evidence>
<name>A0A399F0P3_9DEIN</name>
<dbReference type="EMBL" id="QXDL01000020">
    <property type="protein sequence ID" value="RIH89375.1"/>
    <property type="molecule type" value="Genomic_DNA"/>
</dbReference>
<dbReference type="Proteomes" id="UP000265715">
    <property type="component" value="Unassembled WGS sequence"/>
</dbReference>
<accession>A0A399F0P3</accession>
<comment type="caution">
    <text evidence="1">The sequence shown here is derived from an EMBL/GenBank/DDBJ whole genome shotgun (WGS) entry which is preliminary data.</text>
</comment>
<dbReference type="OrthoDB" id="9811121at2"/>